<accession>A0A5E4MAA3</accession>
<organism evidence="1 2">
    <name type="scientific">Cinara cedri</name>
    <dbReference type="NCBI Taxonomy" id="506608"/>
    <lineage>
        <taxon>Eukaryota</taxon>
        <taxon>Metazoa</taxon>
        <taxon>Ecdysozoa</taxon>
        <taxon>Arthropoda</taxon>
        <taxon>Hexapoda</taxon>
        <taxon>Insecta</taxon>
        <taxon>Pterygota</taxon>
        <taxon>Neoptera</taxon>
        <taxon>Paraneoptera</taxon>
        <taxon>Hemiptera</taxon>
        <taxon>Sternorrhyncha</taxon>
        <taxon>Aphidomorpha</taxon>
        <taxon>Aphidoidea</taxon>
        <taxon>Aphididae</taxon>
        <taxon>Lachninae</taxon>
        <taxon>Cinara</taxon>
    </lineage>
</organism>
<evidence type="ECO:0000313" key="2">
    <source>
        <dbReference type="Proteomes" id="UP000325440"/>
    </source>
</evidence>
<dbReference type="AlphaFoldDB" id="A0A5E4MAA3"/>
<protein>
    <submittedName>
        <fullName evidence="1">Uncharacterized protein</fullName>
    </submittedName>
</protein>
<feature type="non-terminal residue" evidence="1">
    <location>
        <position position="51"/>
    </location>
</feature>
<keyword evidence="2" id="KW-1185">Reference proteome</keyword>
<evidence type="ECO:0000313" key="1">
    <source>
        <dbReference type="EMBL" id="VVC27317.1"/>
    </source>
</evidence>
<feature type="non-terminal residue" evidence="1">
    <location>
        <position position="1"/>
    </location>
</feature>
<dbReference type="EMBL" id="CABPRJ010000086">
    <property type="protein sequence ID" value="VVC27317.1"/>
    <property type="molecule type" value="Genomic_DNA"/>
</dbReference>
<gene>
    <name evidence="1" type="ORF">CINCED_3A024512</name>
</gene>
<proteinExistence type="predicted"/>
<dbReference type="Proteomes" id="UP000325440">
    <property type="component" value="Unassembled WGS sequence"/>
</dbReference>
<reference evidence="1 2" key="1">
    <citation type="submission" date="2019-08" db="EMBL/GenBank/DDBJ databases">
        <authorList>
            <person name="Alioto T."/>
            <person name="Alioto T."/>
            <person name="Gomez Garrido J."/>
        </authorList>
    </citation>
    <scope>NUCLEOTIDE SEQUENCE [LARGE SCALE GENOMIC DNA]</scope>
</reference>
<sequence length="51" mass="5856">SHPSANIRRLDHHVITVRSVTRFSRSSSVRYDAQQQSNKYDLRILGSESSL</sequence>
<name>A0A5E4MAA3_9HEMI</name>